<reference evidence="2 3" key="1">
    <citation type="journal article" date="2019" name="Emerg. Microbes Infect.">
        <title>Comprehensive subspecies identification of 175 nontuberculous mycobacteria species based on 7547 genomic profiles.</title>
        <authorList>
            <person name="Matsumoto Y."/>
            <person name="Kinjo T."/>
            <person name="Motooka D."/>
            <person name="Nabeya D."/>
            <person name="Jung N."/>
            <person name="Uechi K."/>
            <person name="Horii T."/>
            <person name="Iida T."/>
            <person name="Fujita J."/>
            <person name="Nakamura S."/>
        </authorList>
    </citation>
    <scope>NUCLEOTIDE SEQUENCE [LARGE SCALE GENOMIC DNA]</scope>
    <source>
        <strain evidence="2 3">JCM 12143</strain>
    </source>
</reference>
<evidence type="ECO:0000256" key="1">
    <source>
        <dbReference type="SAM" id="MobiDB-lite"/>
    </source>
</evidence>
<dbReference type="EMBL" id="AP022564">
    <property type="protein sequence ID" value="BBX20799.1"/>
    <property type="molecule type" value="Genomic_DNA"/>
</dbReference>
<dbReference type="AlphaFoldDB" id="A0AAD1HTC8"/>
<proteinExistence type="predicted"/>
<dbReference type="Proteomes" id="UP000467636">
    <property type="component" value="Chromosome"/>
</dbReference>
<keyword evidence="3" id="KW-1185">Reference proteome</keyword>
<accession>A0AAD1HTC8</accession>
<name>A0AAD1HTC8_9MYCO</name>
<feature type="compositionally biased region" description="Basic residues" evidence="1">
    <location>
        <begin position="128"/>
        <end position="138"/>
    </location>
</feature>
<feature type="region of interest" description="Disordered" evidence="1">
    <location>
        <begin position="107"/>
        <end position="138"/>
    </location>
</feature>
<gene>
    <name evidence="2" type="ORF">MTER_02100</name>
</gene>
<organism evidence="2 3">
    <name type="scientific">Mycolicibacter terrae</name>
    <dbReference type="NCBI Taxonomy" id="1788"/>
    <lineage>
        <taxon>Bacteria</taxon>
        <taxon>Bacillati</taxon>
        <taxon>Actinomycetota</taxon>
        <taxon>Actinomycetes</taxon>
        <taxon>Mycobacteriales</taxon>
        <taxon>Mycobacteriaceae</taxon>
        <taxon>Mycolicibacter</taxon>
    </lineage>
</organism>
<evidence type="ECO:0000313" key="3">
    <source>
        <dbReference type="Proteomes" id="UP000467636"/>
    </source>
</evidence>
<dbReference type="RefSeq" id="WP_197701534.1">
    <property type="nucleotide sequence ID" value="NZ_LT906469.1"/>
</dbReference>
<protein>
    <submittedName>
        <fullName evidence="2">Uncharacterized protein</fullName>
    </submittedName>
</protein>
<sequence length="138" mass="15219">MNPATGIEPRTVSDAEMAWLLVDAAASCLADVERTGFFVELGSGESYLAIEHILTAVISSRTRLPVTVLSALTSWLHGYSGSPAEVQLRKMHADIRLQQFQVISGDRGATTDEHPHRGRSNTSGMARRSVRRWKWSRA</sequence>
<evidence type="ECO:0000313" key="2">
    <source>
        <dbReference type="EMBL" id="BBX20799.1"/>
    </source>
</evidence>